<organism evidence="2">
    <name type="scientific">Brassica napus</name>
    <name type="common">Rape</name>
    <dbReference type="NCBI Taxonomy" id="3708"/>
    <lineage>
        <taxon>Eukaryota</taxon>
        <taxon>Viridiplantae</taxon>
        <taxon>Streptophyta</taxon>
        <taxon>Embryophyta</taxon>
        <taxon>Tracheophyta</taxon>
        <taxon>Spermatophyta</taxon>
        <taxon>Magnoliopsida</taxon>
        <taxon>eudicotyledons</taxon>
        <taxon>Gunneridae</taxon>
        <taxon>Pentapetalae</taxon>
        <taxon>rosids</taxon>
        <taxon>malvids</taxon>
        <taxon>Brassicales</taxon>
        <taxon>Brassicaceae</taxon>
        <taxon>Brassiceae</taxon>
        <taxon>Brassica</taxon>
    </lineage>
</organism>
<keyword evidence="1" id="KW-0472">Membrane</keyword>
<proteinExistence type="predicted"/>
<protein>
    <submittedName>
        <fullName evidence="2">(rape) hypothetical protein</fullName>
    </submittedName>
</protein>
<accession>A0A816WZ50</accession>
<evidence type="ECO:0000313" key="2">
    <source>
        <dbReference type="EMBL" id="CAF2139794.1"/>
    </source>
</evidence>
<dbReference type="Proteomes" id="UP001295469">
    <property type="component" value="Chromosome A02"/>
</dbReference>
<keyword evidence="1" id="KW-1133">Transmembrane helix</keyword>
<reference evidence="2" key="1">
    <citation type="submission" date="2021-01" db="EMBL/GenBank/DDBJ databases">
        <authorList>
            <consortium name="Genoscope - CEA"/>
            <person name="William W."/>
        </authorList>
    </citation>
    <scope>NUCLEOTIDE SEQUENCE</scope>
</reference>
<gene>
    <name evidence="2" type="ORF">DARMORV10_A02P18840.1</name>
</gene>
<keyword evidence="1" id="KW-0812">Transmembrane</keyword>
<sequence length="53" mass="6048">MDPISPNLKHRKRIWLYGLHISGALTCPLMAFTLLWIEGSSTSFNLSRFVSLQ</sequence>
<name>A0A816WZ50_BRANA</name>
<feature type="transmembrane region" description="Helical" evidence="1">
    <location>
        <begin position="14"/>
        <end position="37"/>
    </location>
</feature>
<dbReference type="AlphaFoldDB" id="A0A816WZ50"/>
<evidence type="ECO:0000256" key="1">
    <source>
        <dbReference type="SAM" id="Phobius"/>
    </source>
</evidence>
<dbReference type="EMBL" id="HG994356">
    <property type="protein sequence ID" value="CAF2139794.1"/>
    <property type="molecule type" value="Genomic_DNA"/>
</dbReference>